<dbReference type="HOGENOM" id="CLU_958291_0_0_1"/>
<protein>
    <recommendedName>
        <fullName evidence="1">Protein kinase domain-containing protein</fullName>
    </recommendedName>
</protein>
<dbReference type="RefSeq" id="XP_013237947.1">
    <property type="nucleotide sequence ID" value="XM_013382493.1"/>
</dbReference>
<dbReference type="Gene3D" id="1.10.510.10">
    <property type="entry name" value="Transferase(Phosphotransferase) domain 1"/>
    <property type="match status" value="1"/>
</dbReference>
<reference evidence="2 3" key="1">
    <citation type="submission" date="2014-04" db="EMBL/GenBank/DDBJ databases">
        <title>A new species of microsporidia sheds light on the evolution of extreme parasitism.</title>
        <authorList>
            <person name="Haag K.L."/>
            <person name="James T.Y."/>
            <person name="Larsson R."/>
            <person name="Schaer T.M."/>
            <person name="Refardt D."/>
            <person name="Pombert J.-F."/>
            <person name="Ebert D."/>
        </authorList>
    </citation>
    <scope>NUCLEOTIDE SEQUENCE [LARGE SCALE GENOMIC DNA]</scope>
    <source>
        <strain evidence="2 3">UGP3</strain>
        <tissue evidence="2">Spores</tissue>
    </source>
</reference>
<name>A0A098VUY1_9MICR</name>
<dbReference type="GO" id="GO:0004674">
    <property type="term" value="F:protein serine/threonine kinase activity"/>
    <property type="evidence" value="ECO:0007669"/>
    <property type="project" value="TreeGrafter"/>
</dbReference>
<dbReference type="Pfam" id="PF00069">
    <property type="entry name" value="Pkinase"/>
    <property type="match status" value="1"/>
</dbReference>
<dbReference type="PROSITE" id="PS50011">
    <property type="entry name" value="PROTEIN_KINASE_DOM"/>
    <property type="match status" value="1"/>
</dbReference>
<evidence type="ECO:0000313" key="3">
    <source>
        <dbReference type="Proteomes" id="UP000029725"/>
    </source>
</evidence>
<dbReference type="InterPro" id="IPR000719">
    <property type="entry name" value="Prot_kinase_dom"/>
</dbReference>
<dbReference type="GO" id="GO:0005524">
    <property type="term" value="F:ATP binding"/>
    <property type="evidence" value="ECO:0007669"/>
    <property type="project" value="InterPro"/>
</dbReference>
<proteinExistence type="predicted"/>
<dbReference type="InterPro" id="IPR011009">
    <property type="entry name" value="Kinase-like_dom_sf"/>
</dbReference>
<dbReference type="Proteomes" id="UP000029725">
    <property type="component" value="Unassembled WGS sequence"/>
</dbReference>
<dbReference type="InterPro" id="IPR053235">
    <property type="entry name" value="Ser_Thr_kinase"/>
</dbReference>
<feature type="non-terminal residue" evidence="2">
    <location>
        <position position="292"/>
    </location>
</feature>
<dbReference type="SUPFAM" id="SSF56112">
    <property type="entry name" value="Protein kinase-like (PK-like)"/>
    <property type="match status" value="1"/>
</dbReference>
<sequence>MAFINFRCVVNGLISAAISQLDTLSSFSPKTIQQTDEVELKYLIKGTLKEISNTELDNIYLARLVKDKEFIRKKSTEELKTIKVTQSEKDYLTRVINGDFLIKHILGDVKISYTKREFSIQKKMAHKNVVSVYHMTKGAIYLIDLGVGKQIKEAAEGIKFMHENGVVHGNLKPSNIWVSNGGDVKITDFGGSVETKKVDSKNAGQTQGTEGTNLCERPYSDDEYDFIFTLQFVAPEHIDPKSVKPKKMKDILINNVEPTVEWILLQNQELHFTIKPNAFPTKESDVFSFAAT</sequence>
<dbReference type="GO" id="GO:0005737">
    <property type="term" value="C:cytoplasm"/>
    <property type="evidence" value="ECO:0007669"/>
    <property type="project" value="TreeGrafter"/>
</dbReference>
<dbReference type="SMART" id="SM00220">
    <property type="entry name" value="S_TKc"/>
    <property type="match status" value="1"/>
</dbReference>
<evidence type="ECO:0000259" key="1">
    <source>
        <dbReference type="PROSITE" id="PS50011"/>
    </source>
</evidence>
<dbReference type="VEuPathDB" id="MicrosporidiaDB:DI09_335p10"/>
<evidence type="ECO:0000313" key="2">
    <source>
        <dbReference type="EMBL" id="KGG51511.1"/>
    </source>
</evidence>
<dbReference type="AlphaFoldDB" id="A0A098VUY1"/>
<feature type="domain" description="Protein kinase" evidence="1">
    <location>
        <begin position="37"/>
        <end position="292"/>
    </location>
</feature>
<dbReference type="EMBL" id="JMKJ01000261">
    <property type="protein sequence ID" value="KGG51511.1"/>
    <property type="molecule type" value="Genomic_DNA"/>
</dbReference>
<organism evidence="2 3">
    <name type="scientific">Mitosporidium daphniae</name>
    <dbReference type="NCBI Taxonomy" id="1485682"/>
    <lineage>
        <taxon>Eukaryota</taxon>
        <taxon>Fungi</taxon>
        <taxon>Fungi incertae sedis</taxon>
        <taxon>Microsporidia</taxon>
        <taxon>Mitosporidium</taxon>
    </lineage>
</organism>
<comment type="caution">
    <text evidence="2">The sequence shown here is derived from an EMBL/GenBank/DDBJ whole genome shotgun (WGS) entry which is preliminary data.</text>
</comment>
<keyword evidence="3" id="KW-1185">Reference proteome</keyword>
<gene>
    <name evidence="2" type="ORF">DI09_335p10</name>
</gene>
<accession>A0A098VUY1</accession>
<dbReference type="OrthoDB" id="4062651at2759"/>
<dbReference type="GeneID" id="25259603"/>
<dbReference type="PANTHER" id="PTHR24361">
    <property type="entry name" value="MITOGEN-ACTIVATED KINASE KINASE KINASE"/>
    <property type="match status" value="1"/>
</dbReference>